<dbReference type="InterPro" id="IPR012373">
    <property type="entry name" value="Ferrdict_sens_TM"/>
</dbReference>
<dbReference type="Gene3D" id="2.60.120.1440">
    <property type="match status" value="1"/>
</dbReference>
<dbReference type="PANTHER" id="PTHR30273:SF2">
    <property type="entry name" value="PROTEIN FECR"/>
    <property type="match status" value="1"/>
</dbReference>
<protein>
    <submittedName>
        <fullName evidence="4">FecR family protein</fullName>
    </submittedName>
</protein>
<dbReference type="InterPro" id="IPR006860">
    <property type="entry name" value="FecR"/>
</dbReference>
<evidence type="ECO:0000313" key="5">
    <source>
        <dbReference type="Proteomes" id="UP000289859"/>
    </source>
</evidence>
<dbReference type="Gene3D" id="3.55.50.30">
    <property type="match status" value="1"/>
</dbReference>
<dbReference type="EMBL" id="QOVK01000019">
    <property type="protein sequence ID" value="RXG16386.1"/>
    <property type="molecule type" value="Genomic_DNA"/>
</dbReference>
<dbReference type="RefSeq" id="WP_128766548.1">
    <property type="nucleotide sequence ID" value="NZ_JBHUOO010000020.1"/>
</dbReference>
<dbReference type="OrthoDB" id="649666at2"/>
<dbReference type="AlphaFoldDB" id="A0A4Q0NW56"/>
<evidence type="ECO:0000256" key="1">
    <source>
        <dbReference type="SAM" id="Phobius"/>
    </source>
</evidence>
<dbReference type="Proteomes" id="UP000289859">
    <property type="component" value="Unassembled WGS sequence"/>
</dbReference>
<keyword evidence="1" id="KW-0812">Transmembrane</keyword>
<dbReference type="Pfam" id="PF16344">
    <property type="entry name" value="FecR_C"/>
    <property type="match status" value="1"/>
</dbReference>
<evidence type="ECO:0000259" key="3">
    <source>
        <dbReference type="Pfam" id="PF16344"/>
    </source>
</evidence>
<organism evidence="4 5">
    <name type="scientific">Leeuwenhoekiella polynyae</name>
    <dbReference type="NCBI Taxonomy" id="1550906"/>
    <lineage>
        <taxon>Bacteria</taxon>
        <taxon>Pseudomonadati</taxon>
        <taxon>Bacteroidota</taxon>
        <taxon>Flavobacteriia</taxon>
        <taxon>Flavobacteriales</taxon>
        <taxon>Flavobacteriaceae</taxon>
        <taxon>Leeuwenhoekiella</taxon>
    </lineage>
</organism>
<evidence type="ECO:0000313" key="4">
    <source>
        <dbReference type="EMBL" id="RXG16386.1"/>
    </source>
</evidence>
<keyword evidence="1" id="KW-0472">Membrane</keyword>
<dbReference type="InterPro" id="IPR032508">
    <property type="entry name" value="FecR_C"/>
</dbReference>
<sequence>MIDFKLIYKKINKNLSESEEQAFQAWFNESSSHREYYYKVKNQLEEEKSLTPKKIMKTYFSLKWSAAVFIVFLSVSTYVFFSSTSISEPVLVDEVQFENPITPSKTKATLILANGRSIKIDTKSKFKHKDVEVVEDKILYTKDTSPVVSELRFNTLFVPKGGFFELILSDNTKVWVNSDSQLRYPVKFIDSQPRTVELITGEAYFEVSPSSENNGNRFVVEVNKQQIEVLGTHFNVKAYANDDKHVTSLLEGSVKLTYLGAEHFLKPNQRAVIFKNSGIVNVENATVDDDVLWKSGVFAFSDYTLEDIGNVLMRWYDVEINITRNDLKQKKFNGVLRKNQNLGQILNILSKSISLKYSRSGNHIEIY</sequence>
<gene>
    <name evidence="4" type="ORF">DSM02_3249</name>
</gene>
<feature type="domain" description="FecR protein" evidence="2">
    <location>
        <begin position="158"/>
        <end position="255"/>
    </location>
</feature>
<proteinExistence type="predicted"/>
<reference evidence="4 5" key="1">
    <citation type="submission" date="2018-07" db="EMBL/GenBank/DDBJ databases">
        <title>Leeuwenhoekiella genomics.</title>
        <authorList>
            <person name="Tahon G."/>
            <person name="Willems A."/>
        </authorList>
    </citation>
    <scope>NUCLEOTIDE SEQUENCE [LARGE SCALE GENOMIC DNA]</scope>
    <source>
        <strain evidence="4 5">LMG 29608</strain>
    </source>
</reference>
<accession>A0A4Q0NW56</accession>
<dbReference type="Pfam" id="PF04773">
    <property type="entry name" value="FecR"/>
    <property type="match status" value="1"/>
</dbReference>
<dbReference type="PANTHER" id="PTHR30273">
    <property type="entry name" value="PERIPLASMIC SIGNAL SENSOR AND SIGMA FACTOR ACTIVATOR FECR-RELATED"/>
    <property type="match status" value="1"/>
</dbReference>
<name>A0A4Q0NW56_9FLAO</name>
<keyword evidence="1" id="KW-1133">Transmembrane helix</keyword>
<comment type="caution">
    <text evidence="4">The sequence shown here is derived from an EMBL/GenBank/DDBJ whole genome shotgun (WGS) entry which is preliminary data.</text>
</comment>
<dbReference type="PIRSF" id="PIRSF018266">
    <property type="entry name" value="FecR"/>
    <property type="match status" value="1"/>
</dbReference>
<keyword evidence="5" id="KW-1185">Reference proteome</keyword>
<feature type="domain" description="Protein FecR C-terminal" evidence="3">
    <location>
        <begin position="298"/>
        <end position="366"/>
    </location>
</feature>
<feature type="transmembrane region" description="Helical" evidence="1">
    <location>
        <begin position="62"/>
        <end position="81"/>
    </location>
</feature>
<dbReference type="GO" id="GO:0016989">
    <property type="term" value="F:sigma factor antagonist activity"/>
    <property type="evidence" value="ECO:0007669"/>
    <property type="project" value="TreeGrafter"/>
</dbReference>
<evidence type="ECO:0000259" key="2">
    <source>
        <dbReference type="Pfam" id="PF04773"/>
    </source>
</evidence>